<protein>
    <submittedName>
        <fullName evidence="9">Rhomboid family intramembrane serine protease</fullName>
    </submittedName>
</protein>
<keyword evidence="5 7" id="KW-1133">Transmembrane helix</keyword>
<evidence type="ECO:0000313" key="10">
    <source>
        <dbReference type="Proteomes" id="UP000810292"/>
    </source>
</evidence>
<name>A0A9D9ID44_9SPIO</name>
<dbReference type="GO" id="GO:0004252">
    <property type="term" value="F:serine-type endopeptidase activity"/>
    <property type="evidence" value="ECO:0007669"/>
    <property type="project" value="InterPro"/>
</dbReference>
<organism evidence="9 10">
    <name type="scientific">Candidatus Ornithospirochaeta stercoravium</name>
    <dbReference type="NCBI Taxonomy" id="2840897"/>
    <lineage>
        <taxon>Bacteria</taxon>
        <taxon>Pseudomonadati</taxon>
        <taxon>Spirochaetota</taxon>
        <taxon>Spirochaetia</taxon>
        <taxon>Spirochaetales</taxon>
        <taxon>Spirochaetaceae</taxon>
        <taxon>Spirochaetaceae incertae sedis</taxon>
        <taxon>Candidatus Ornithospirochaeta</taxon>
    </lineage>
</organism>
<dbReference type="Proteomes" id="UP000810292">
    <property type="component" value="Unassembled WGS sequence"/>
</dbReference>
<evidence type="ECO:0000313" key="9">
    <source>
        <dbReference type="EMBL" id="MBO8470130.1"/>
    </source>
</evidence>
<feature type="transmembrane region" description="Helical" evidence="7">
    <location>
        <begin position="94"/>
        <end position="115"/>
    </location>
</feature>
<sequence>MNNIINRKFRYTYSNAVSVLIIINVLAFFVTYSLMPRLMYYFALIPSSVLYGHAYWQFVTYMFMHGGIWHLISNMLGLFIFGTACERAVGTREFVLFYLLTGVLSGIASFLVYLFSGTNAILLGASGALYAVMLLFSVIFPRARILLFGFIPVSAPVLVILYFAIELFSGIGAYGGGIAHMTHLFGLLFGFLYCVIRMRINPFKAWAQIL</sequence>
<dbReference type="PANTHER" id="PTHR43731:SF14">
    <property type="entry name" value="PRESENILIN-ASSOCIATED RHOMBOID-LIKE PROTEIN, MITOCHONDRIAL"/>
    <property type="match status" value="1"/>
</dbReference>
<comment type="caution">
    <text evidence="9">The sequence shown here is derived from an EMBL/GenBank/DDBJ whole genome shotgun (WGS) entry which is preliminary data.</text>
</comment>
<dbReference type="AlphaFoldDB" id="A0A9D9ID44"/>
<reference evidence="9" key="2">
    <citation type="journal article" date="2021" name="PeerJ">
        <title>Extensive microbial diversity within the chicken gut microbiome revealed by metagenomics and culture.</title>
        <authorList>
            <person name="Gilroy R."/>
            <person name="Ravi A."/>
            <person name="Getino M."/>
            <person name="Pursley I."/>
            <person name="Horton D.L."/>
            <person name="Alikhan N.F."/>
            <person name="Baker D."/>
            <person name="Gharbi K."/>
            <person name="Hall N."/>
            <person name="Watson M."/>
            <person name="Adriaenssens E.M."/>
            <person name="Foster-Nyarko E."/>
            <person name="Jarju S."/>
            <person name="Secka A."/>
            <person name="Antonio M."/>
            <person name="Oren A."/>
            <person name="Chaudhuri R.R."/>
            <person name="La Ragione R."/>
            <person name="Hildebrand F."/>
            <person name="Pallen M.J."/>
        </authorList>
    </citation>
    <scope>NUCLEOTIDE SEQUENCE</scope>
    <source>
        <strain evidence="9">14700</strain>
    </source>
</reference>
<keyword evidence="6 7" id="KW-0472">Membrane</keyword>
<evidence type="ECO:0000256" key="7">
    <source>
        <dbReference type="SAM" id="Phobius"/>
    </source>
</evidence>
<dbReference type="PANTHER" id="PTHR43731">
    <property type="entry name" value="RHOMBOID PROTEASE"/>
    <property type="match status" value="1"/>
</dbReference>
<dbReference type="InterPro" id="IPR050925">
    <property type="entry name" value="Rhomboid_protease_S54"/>
</dbReference>
<feature type="transmembrane region" description="Helical" evidence="7">
    <location>
        <begin position="145"/>
        <end position="165"/>
    </location>
</feature>
<reference evidence="9" key="1">
    <citation type="submission" date="2020-10" db="EMBL/GenBank/DDBJ databases">
        <authorList>
            <person name="Gilroy R."/>
        </authorList>
    </citation>
    <scope>NUCLEOTIDE SEQUENCE</scope>
    <source>
        <strain evidence="9">14700</strain>
    </source>
</reference>
<evidence type="ECO:0000256" key="4">
    <source>
        <dbReference type="ARBA" id="ARBA00022801"/>
    </source>
</evidence>
<dbReference type="Gene3D" id="1.20.1540.10">
    <property type="entry name" value="Rhomboid-like"/>
    <property type="match status" value="1"/>
</dbReference>
<accession>A0A9D9ID44</accession>
<dbReference type="EMBL" id="JADIMF010000163">
    <property type="protein sequence ID" value="MBO8470130.1"/>
    <property type="molecule type" value="Genomic_DNA"/>
</dbReference>
<dbReference type="GO" id="GO:0016020">
    <property type="term" value="C:membrane"/>
    <property type="evidence" value="ECO:0007669"/>
    <property type="project" value="UniProtKB-SubCell"/>
</dbReference>
<dbReference type="SUPFAM" id="SSF144091">
    <property type="entry name" value="Rhomboid-like"/>
    <property type="match status" value="1"/>
</dbReference>
<feature type="transmembrane region" description="Helical" evidence="7">
    <location>
        <begin position="12"/>
        <end position="31"/>
    </location>
</feature>
<feature type="transmembrane region" description="Helical" evidence="7">
    <location>
        <begin position="62"/>
        <end position="82"/>
    </location>
</feature>
<dbReference type="GO" id="GO:0006508">
    <property type="term" value="P:proteolysis"/>
    <property type="evidence" value="ECO:0007669"/>
    <property type="project" value="UniProtKB-KW"/>
</dbReference>
<dbReference type="InterPro" id="IPR022764">
    <property type="entry name" value="Peptidase_S54_rhomboid_dom"/>
</dbReference>
<gene>
    <name evidence="9" type="ORF">IAA72_10170</name>
</gene>
<evidence type="ECO:0000256" key="1">
    <source>
        <dbReference type="ARBA" id="ARBA00004141"/>
    </source>
</evidence>
<comment type="subcellular location">
    <subcellularLocation>
        <location evidence="1">Membrane</location>
        <topology evidence="1">Multi-pass membrane protein</topology>
    </subcellularLocation>
</comment>
<evidence type="ECO:0000256" key="5">
    <source>
        <dbReference type="ARBA" id="ARBA00022989"/>
    </source>
</evidence>
<proteinExistence type="inferred from homology"/>
<feature type="transmembrane region" description="Helical" evidence="7">
    <location>
        <begin position="171"/>
        <end position="196"/>
    </location>
</feature>
<comment type="similarity">
    <text evidence="2">Belongs to the peptidase S54 family.</text>
</comment>
<dbReference type="Pfam" id="PF01694">
    <property type="entry name" value="Rhomboid"/>
    <property type="match status" value="1"/>
</dbReference>
<evidence type="ECO:0000256" key="3">
    <source>
        <dbReference type="ARBA" id="ARBA00022692"/>
    </source>
</evidence>
<keyword evidence="3 7" id="KW-0812">Transmembrane</keyword>
<dbReference type="InterPro" id="IPR035952">
    <property type="entry name" value="Rhomboid-like_sf"/>
</dbReference>
<dbReference type="SMART" id="SM01160">
    <property type="entry name" value="DUF1751"/>
    <property type="match status" value="1"/>
</dbReference>
<feature type="domain" description="Peptidase S54 rhomboid" evidence="8">
    <location>
        <begin position="54"/>
        <end position="198"/>
    </location>
</feature>
<evidence type="ECO:0000256" key="2">
    <source>
        <dbReference type="ARBA" id="ARBA00009045"/>
    </source>
</evidence>
<keyword evidence="4" id="KW-0378">Hydrolase</keyword>
<evidence type="ECO:0000259" key="8">
    <source>
        <dbReference type="Pfam" id="PF01694"/>
    </source>
</evidence>
<feature type="transmembrane region" description="Helical" evidence="7">
    <location>
        <begin position="121"/>
        <end position="140"/>
    </location>
</feature>
<evidence type="ECO:0000256" key="6">
    <source>
        <dbReference type="ARBA" id="ARBA00023136"/>
    </source>
</evidence>
<keyword evidence="9" id="KW-0645">Protease</keyword>